<organism evidence="2 3">
    <name type="scientific">Daucus carota subsp. sativus</name>
    <name type="common">Carrot</name>
    <dbReference type="NCBI Taxonomy" id="79200"/>
    <lineage>
        <taxon>Eukaryota</taxon>
        <taxon>Viridiplantae</taxon>
        <taxon>Streptophyta</taxon>
        <taxon>Embryophyta</taxon>
        <taxon>Tracheophyta</taxon>
        <taxon>Spermatophyta</taxon>
        <taxon>Magnoliopsida</taxon>
        <taxon>eudicotyledons</taxon>
        <taxon>Gunneridae</taxon>
        <taxon>Pentapetalae</taxon>
        <taxon>asterids</taxon>
        <taxon>campanulids</taxon>
        <taxon>Apiales</taxon>
        <taxon>Apiaceae</taxon>
        <taxon>Apioideae</taxon>
        <taxon>Scandiceae</taxon>
        <taxon>Daucinae</taxon>
        <taxon>Daucus</taxon>
        <taxon>Daucus sect. Daucus</taxon>
    </lineage>
</organism>
<dbReference type="PANTHER" id="PTHR31973:SF189">
    <property type="entry name" value="TRANSPOSASE, MUDR, PLANT, MULE TRANSPOSASE DOMAIN PROTEIN-RELATED"/>
    <property type="match status" value="1"/>
</dbReference>
<dbReference type="EMBL" id="CP093345">
    <property type="protein sequence ID" value="WOG93704.1"/>
    <property type="molecule type" value="Genomic_DNA"/>
</dbReference>
<name>A0AAF1ASF4_DAUCS</name>
<feature type="domain" description="MULE transposase" evidence="1">
    <location>
        <begin position="142"/>
        <end position="213"/>
    </location>
</feature>
<dbReference type="Proteomes" id="UP000077755">
    <property type="component" value="Chromosome 3"/>
</dbReference>
<dbReference type="PANTHER" id="PTHR31973">
    <property type="entry name" value="POLYPROTEIN, PUTATIVE-RELATED"/>
    <property type="match status" value="1"/>
</dbReference>
<evidence type="ECO:0000259" key="1">
    <source>
        <dbReference type="Pfam" id="PF10551"/>
    </source>
</evidence>
<dbReference type="Pfam" id="PF10551">
    <property type="entry name" value="MULE"/>
    <property type="match status" value="1"/>
</dbReference>
<dbReference type="InterPro" id="IPR018289">
    <property type="entry name" value="MULE_transposase_dom"/>
</dbReference>
<protein>
    <recommendedName>
        <fullName evidence="1">MULE transposase domain-containing protein</fullName>
    </recommendedName>
</protein>
<evidence type="ECO:0000313" key="2">
    <source>
        <dbReference type="EMBL" id="WOG93704.1"/>
    </source>
</evidence>
<sequence length="214" mass="24694">MQNDEAYQVKTYKREHNCIIVSKQRMVKADWLAKKFGNIIRSNPRWKLKEFSAATNAKFKIKCTLNQCWWAKKAAMAELETILNEHYGRLWDYGAEILRTNPGSSVFIKGQATEECENPTFQRLYICFDALKKGFLNGCRKVIGLDGCFLKGYVKGELLTAIGRDGNNQMFPIAWSVVEVECTDSWVWFIKLLKDDLNLGDGYSYTFITDQQKV</sequence>
<accession>A0AAF1ASF4</accession>
<dbReference type="AlphaFoldDB" id="A0AAF1ASF4"/>
<evidence type="ECO:0000313" key="3">
    <source>
        <dbReference type="Proteomes" id="UP000077755"/>
    </source>
</evidence>
<reference evidence="2" key="1">
    <citation type="journal article" date="2016" name="Nat. Genet.">
        <title>A high-quality carrot genome assembly provides new insights into carotenoid accumulation and asterid genome evolution.</title>
        <authorList>
            <person name="Iorizzo M."/>
            <person name="Ellison S."/>
            <person name="Senalik D."/>
            <person name="Zeng P."/>
            <person name="Satapoomin P."/>
            <person name="Huang J."/>
            <person name="Bowman M."/>
            <person name="Iovene M."/>
            <person name="Sanseverino W."/>
            <person name="Cavagnaro P."/>
            <person name="Yildiz M."/>
            <person name="Macko-Podgorni A."/>
            <person name="Moranska E."/>
            <person name="Grzebelus E."/>
            <person name="Grzebelus D."/>
            <person name="Ashrafi H."/>
            <person name="Zheng Z."/>
            <person name="Cheng S."/>
            <person name="Spooner D."/>
            <person name="Van Deynze A."/>
            <person name="Simon P."/>
        </authorList>
    </citation>
    <scope>NUCLEOTIDE SEQUENCE</scope>
    <source>
        <tissue evidence="2">Leaf</tissue>
    </source>
</reference>
<proteinExistence type="predicted"/>
<gene>
    <name evidence="2" type="ORF">DCAR_0312991</name>
</gene>
<keyword evidence="3" id="KW-1185">Reference proteome</keyword>
<reference evidence="2" key="2">
    <citation type="submission" date="2022-03" db="EMBL/GenBank/DDBJ databases">
        <title>Draft title - Genomic analysis of global carrot germplasm unveils the trajectory of domestication and the origin of high carotenoid orange carrot.</title>
        <authorList>
            <person name="Iorizzo M."/>
            <person name="Ellison S."/>
            <person name="Senalik D."/>
            <person name="Macko-Podgorni A."/>
            <person name="Grzebelus D."/>
            <person name="Bostan H."/>
            <person name="Rolling W."/>
            <person name="Curaba J."/>
            <person name="Simon P."/>
        </authorList>
    </citation>
    <scope>NUCLEOTIDE SEQUENCE</scope>
    <source>
        <tissue evidence="2">Leaf</tissue>
    </source>
</reference>